<dbReference type="SUPFAM" id="SSF50494">
    <property type="entry name" value="Trypsin-like serine proteases"/>
    <property type="match status" value="1"/>
</dbReference>
<dbReference type="InterPro" id="IPR013783">
    <property type="entry name" value="Ig-like_fold"/>
</dbReference>
<dbReference type="RefSeq" id="WP_259529727.1">
    <property type="nucleotide sequence ID" value="NZ_JANLCK010000007.1"/>
</dbReference>
<protein>
    <submittedName>
        <fullName evidence="3">Uncharacterized protein</fullName>
    </submittedName>
</protein>
<feature type="signal peptide" evidence="2">
    <location>
        <begin position="1"/>
        <end position="32"/>
    </location>
</feature>
<dbReference type="GO" id="GO:0004252">
    <property type="term" value="F:serine-type endopeptidase activity"/>
    <property type="evidence" value="ECO:0007669"/>
    <property type="project" value="InterPro"/>
</dbReference>
<evidence type="ECO:0000313" key="3">
    <source>
        <dbReference type="EMBL" id="MCS5726852.1"/>
    </source>
</evidence>
<keyword evidence="1" id="KW-0812">Transmembrane</keyword>
<dbReference type="InterPro" id="IPR043504">
    <property type="entry name" value="Peptidase_S1_PA_chymotrypsin"/>
</dbReference>
<dbReference type="InterPro" id="IPR018114">
    <property type="entry name" value="TRYPSIN_HIS"/>
</dbReference>
<dbReference type="CDD" id="cd21112">
    <property type="entry name" value="alphaLP-like"/>
    <property type="match status" value="1"/>
</dbReference>
<dbReference type="PROSITE" id="PS00134">
    <property type="entry name" value="TRYPSIN_HIS"/>
    <property type="match status" value="1"/>
</dbReference>
<feature type="chain" id="PRO_5041390640" evidence="2">
    <location>
        <begin position="33"/>
        <end position="668"/>
    </location>
</feature>
<evidence type="ECO:0000256" key="2">
    <source>
        <dbReference type="SAM" id="SignalP"/>
    </source>
</evidence>
<evidence type="ECO:0000256" key="1">
    <source>
        <dbReference type="SAM" id="Phobius"/>
    </source>
</evidence>
<name>A0AA41XEQ7_9MICO</name>
<comment type="caution">
    <text evidence="3">The sequence shown here is derived from an EMBL/GenBank/DDBJ whole genome shotgun (WGS) entry which is preliminary data.</text>
</comment>
<keyword evidence="1" id="KW-1133">Transmembrane helix</keyword>
<feature type="transmembrane region" description="Helical" evidence="1">
    <location>
        <begin position="634"/>
        <end position="656"/>
    </location>
</feature>
<sequence length="668" mass="65868">MTNSWKKRLAYLAVGTVTVAGMTGAFGTAAFAAPDDDRTAPIGDFSAFAQEKLAESDQVAAIMPAGDGKVVAYIATKDGQAEDATVEALRNSSNVEIRTIEGGFEAYAETDVVGGAGYAAVTNPAGNTVGLCSVGFSGWSAEGAPAVISAGHCTDDNTRVDSALTLPTGDPAGGGATDNSDIELTRPLGELAFSQWGGPGNSNGTAGDPTSVDISVIDVTNEELTTLPEVTDWTTAASEDLSTSTVPVRSVGSATVGATVAKSGRTTGFTEGTVLETNGYANVGGRIVYGFSAELLSAQGDSGGAMIQGNTAVGVLSGGGTDDLGREITIGADLQAGLALAGGYSVALYLDAPVVTSVADGGQVYSGSTISGTGPAGATLEVSQSFGNAGDSFEVAIDGNGNWSFPAANRLGEVNYSLTATRGFDTSETTSFAVQVVLGAPAITSPFDGQIVETDIPVISGTGYPGATVTLTGDVTGEAVVADSGLWSIETGGLTYGSYSVSATQVVEGQPASPAAASTFQVVPVAPIITSPVSGTTYESGAAPTQLTGTGIAGATVVAYVNGNSAGSAVVAENGTWAIPFAAALAEGKYEISAAQVINGVGGTVATVNIAVAGAGGSVPTGNGPGLANTGNPAMPLVGGGALALLLAAGGVLLMVRRNQTATADRRS</sequence>
<accession>A0AA41XEQ7</accession>
<proteinExistence type="predicted"/>
<dbReference type="GO" id="GO:0005975">
    <property type="term" value="P:carbohydrate metabolic process"/>
    <property type="evidence" value="ECO:0007669"/>
    <property type="project" value="UniProtKB-ARBA"/>
</dbReference>
<dbReference type="Gene3D" id="2.40.10.10">
    <property type="entry name" value="Trypsin-like serine proteases"/>
    <property type="match status" value="2"/>
</dbReference>
<dbReference type="AlphaFoldDB" id="A0AA41XEQ7"/>
<reference evidence="3" key="1">
    <citation type="submission" date="2022-08" db="EMBL/GenBank/DDBJ databases">
        <authorList>
            <person name="Deng Y."/>
            <person name="Han X.-F."/>
            <person name="Zhang Y.-Q."/>
        </authorList>
    </citation>
    <scope>NUCLEOTIDE SEQUENCE</scope>
    <source>
        <strain evidence="3">CPCC 203407</strain>
    </source>
</reference>
<dbReference type="InterPro" id="IPR009003">
    <property type="entry name" value="Peptidase_S1_PA"/>
</dbReference>
<keyword evidence="1" id="KW-0472">Membrane</keyword>
<dbReference type="GO" id="GO:0006508">
    <property type="term" value="P:proteolysis"/>
    <property type="evidence" value="ECO:0007669"/>
    <property type="project" value="InterPro"/>
</dbReference>
<keyword evidence="2" id="KW-0732">Signal</keyword>
<gene>
    <name evidence="3" type="ORF">N1028_13210</name>
</gene>
<dbReference type="EMBL" id="JANLCK010000007">
    <property type="protein sequence ID" value="MCS5726852.1"/>
    <property type="molecule type" value="Genomic_DNA"/>
</dbReference>
<keyword evidence="4" id="KW-1185">Reference proteome</keyword>
<dbReference type="Gene3D" id="2.60.40.10">
    <property type="entry name" value="Immunoglobulins"/>
    <property type="match status" value="3"/>
</dbReference>
<organism evidence="3 4">
    <name type="scientific">Herbiconiux oxytropis</name>
    <dbReference type="NCBI Taxonomy" id="2970915"/>
    <lineage>
        <taxon>Bacteria</taxon>
        <taxon>Bacillati</taxon>
        <taxon>Actinomycetota</taxon>
        <taxon>Actinomycetes</taxon>
        <taxon>Micrococcales</taxon>
        <taxon>Microbacteriaceae</taxon>
        <taxon>Herbiconiux</taxon>
    </lineage>
</organism>
<evidence type="ECO:0000313" key="4">
    <source>
        <dbReference type="Proteomes" id="UP001165587"/>
    </source>
</evidence>
<dbReference type="Proteomes" id="UP001165587">
    <property type="component" value="Unassembled WGS sequence"/>
</dbReference>